<dbReference type="InterPro" id="IPR017900">
    <property type="entry name" value="4Fe4S_Fe_S_CS"/>
</dbReference>
<dbReference type="InterPro" id="IPR017896">
    <property type="entry name" value="4Fe4S_Fe-S-bd"/>
</dbReference>
<dbReference type="SUPFAM" id="SSF46548">
    <property type="entry name" value="alpha-helical ferredoxin"/>
    <property type="match status" value="1"/>
</dbReference>
<reference evidence="5" key="1">
    <citation type="journal article" date="2020" name="mSystems">
        <title>Genome- and Community-Level Interaction Insights into Carbon Utilization and Element Cycling Functions of Hydrothermarchaeota in Hydrothermal Sediment.</title>
        <authorList>
            <person name="Zhou Z."/>
            <person name="Liu Y."/>
            <person name="Xu W."/>
            <person name="Pan J."/>
            <person name="Luo Z.H."/>
            <person name="Li M."/>
        </authorList>
    </citation>
    <scope>NUCLEOTIDE SEQUENCE [LARGE SCALE GENOMIC DNA]</scope>
    <source>
        <strain evidence="5">HyVt-102</strain>
    </source>
</reference>
<dbReference type="PROSITE" id="PS00198">
    <property type="entry name" value="4FE4S_FER_1"/>
    <property type="match status" value="2"/>
</dbReference>
<name>A0A7C0ZB09_UNCW3</name>
<dbReference type="SUPFAM" id="SSF54862">
    <property type="entry name" value="4Fe-4S ferredoxins"/>
    <property type="match status" value="1"/>
</dbReference>
<dbReference type="Gene3D" id="1.10.1060.10">
    <property type="entry name" value="Alpha-helical ferredoxin"/>
    <property type="match status" value="1"/>
</dbReference>
<feature type="domain" description="4Fe-4S ferredoxin-type" evidence="4">
    <location>
        <begin position="58"/>
        <end position="87"/>
    </location>
</feature>
<evidence type="ECO:0000259" key="4">
    <source>
        <dbReference type="PROSITE" id="PS51379"/>
    </source>
</evidence>
<keyword evidence="2" id="KW-0408">Iron</keyword>
<gene>
    <name evidence="5" type="ORF">ENF18_08950</name>
</gene>
<dbReference type="PRINTS" id="PR00419">
    <property type="entry name" value="ADXRDTASE"/>
</dbReference>
<dbReference type="PANTHER" id="PTHR42783">
    <property type="entry name" value="GLUTAMATE SYNTHASE [NADPH] SMALL CHAIN"/>
    <property type="match status" value="1"/>
</dbReference>
<dbReference type="InterPro" id="IPR023753">
    <property type="entry name" value="FAD/NAD-binding_dom"/>
</dbReference>
<feature type="non-terminal residue" evidence="5">
    <location>
        <position position="1"/>
    </location>
</feature>
<feature type="domain" description="4Fe-4S ferredoxin-type" evidence="4">
    <location>
        <begin position="17"/>
        <end position="46"/>
    </location>
</feature>
<evidence type="ECO:0000256" key="3">
    <source>
        <dbReference type="ARBA" id="ARBA00023014"/>
    </source>
</evidence>
<dbReference type="Pfam" id="PF07992">
    <property type="entry name" value="Pyr_redox_2"/>
    <property type="match status" value="1"/>
</dbReference>
<accession>A0A7C0ZB09</accession>
<dbReference type="GO" id="GO:0046872">
    <property type="term" value="F:metal ion binding"/>
    <property type="evidence" value="ECO:0007669"/>
    <property type="project" value="UniProtKB-KW"/>
</dbReference>
<keyword evidence="1" id="KW-0479">Metal-binding</keyword>
<dbReference type="SUPFAM" id="SSF51971">
    <property type="entry name" value="Nucleotide-binding domain"/>
    <property type="match status" value="1"/>
</dbReference>
<feature type="domain" description="4Fe-4S ferredoxin-type" evidence="4">
    <location>
        <begin position="153"/>
        <end position="184"/>
    </location>
</feature>
<protein>
    <submittedName>
        <fullName evidence="5">4Fe-4S dicluster domain-containing protein</fullName>
    </submittedName>
</protein>
<keyword evidence="3" id="KW-0411">Iron-sulfur</keyword>
<dbReference type="Pfam" id="PF14691">
    <property type="entry name" value="Fer4_20"/>
    <property type="match status" value="1"/>
</dbReference>
<dbReference type="Proteomes" id="UP000885847">
    <property type="component" value="Unassembled WGS sequence"/>
</dbReference>
<dbReference type="GO" id="GO:0016491">
    <property type="term" value="F:oxidoreductase activity"/>
    <property type="evidence" value="ECO:0007669"/>
    <property type="project" value="InterPro"/>
</dbReference>
<dbReference type="InterPro" id="IPR036188">
    <property type="entry name" value="FAD/NAD-bd_sf"/>
</dbReference>
<dbReference type="Gene3D" id="3.50.50.60">
    <property type="entry name" value="FAD/NAD(P)-binding domain"/>
    <property type="match status" value="2"/>
</dbReference>
<dbReference type="Pfam" id="PF12838">
    <property type="entry name" value="Fer4_7"/>
    <property type="match status" value="1"/>
</dbReference>
<sequence length="567" mass="63884">TVRVPYEEKIPSDRYRGLHANDWNLCIGCGNCAAICTCDAIEMVDIKTLKDEPGKRNLRPRIDYGRCSFCGQCVDICPTGSLKLTADYKLITTDKDDFVRLPIQQMDTTPGKGWISDTEVSYLNYDRMEIKERKPEERAKDFGWILERRFTPDEAYIEAFRCLGCELCIDGCPTRMKIPTWIKHIREGDNEKAVQVMFLDNPFSQVCGTVCTHRCEDACVYSHRGSAVRIMHLKGYGTSMVEDYRKALGTKTKKSTGKKVAIIGAGPGGLTAAYYLRKEGHRVDVYEGLDVAGGMMKVGIPRYRLPQEILDKEIGYIKSLGVKIIFGKYLGKDIKLSSLLKKYHAVLLAIGLHKGTNMGVDGEDLENVLDAVELLRKVNLGASFDLKGRVMVVGGGNTAMDASRTALRLGADEVIISYRRRKVDMPADEDEIKEAEDEGVMIWPQTLPIKIRRKGDKLEVEYVETDMVPVEGERRPRPVPNMKKRHRIMVDYVIKAIGQTVDWSILEEDIRERLKFDRHRLHVNKSFMTSIDGLFAAGDIANRTGDIVSAVRDGKVAAKGIIRYLKK</sequence>
<dbReference type="PANTHER" id="PTHR42783:SF3">
    <property type="entry name" value="GLUTAMATE SYNTHASE [NADPH] SMALL CHAIN-RELATED"/>
    <property type="match status" value="1"/>
</dbReference>
<evidence type="ECO:0000313" key="5">
    <source>
        <dbReference type="EMBL" id="HDI83900.1"/>
    </source>
</evidence>
<dbReference type="Gene3D" id="3.30.70.20">
    <property type="match status" value="1"/>
</dbReference>
<dbReference type="GO" id="GO:0051536">
    <property type="term" value="F:iron-sulfur cluster binding"/>
    <property type="evidence" value="ECO:0007669"/>
    <property type="project" value="UniProtKB-KW"/>
</dbReference>
<dbReference type="InterPro" id="IPR028261">
    <property type="entry name" value="DPD_II"/>
</dbReference>
<dbReference type="PROSITE" id="PS51379">
    <property type="entry name" value="4FE4S_FER_2"/>
    <property type="match status" value="3"/>
</dbReference>
<evidence type="ECO:0000256" key="1">
    <source>
        <dbReference type="ARBA" id="ARBA00022723"/>
    </source>
</evidence>
<organism evidence="5">
    <name type="scientific">candidate division WOR-3 bacterium</name>
    <dbReference type="NCBI Taxonomy" id="2052148"/>
    <lineage>
        <taxon>Bacteria</taxon>
        <taxon>Bacteria division WOR-3</taxon>
    </lineage>
</organism>
<dbReference type="AlphaFoldDB" id="A0A7C0ZB09"/>
<dbReference type="EMBL" id="DQWE01000413">
    <property type="protein sequence ID" value="HDI83900.1"/>
    <property type="molecule type" value="Genomic_DNA"/>
</dbReference>
<proteinExistence type="predicted"/>
<evidence type="ECO:0000256" key="2">
    <source>
        <dbReference type="ARBA" id="ARBA00023004"/>
    </source>
</evidence>
<dbReference type="InterPro" id="IPR009051">
    <property type="entry name" value="Helical_ferredxn"/>
</dbReference>
<comment type="caution">
    <text evidence="5">The sequence shown here is derived from an EMBL/GenBank/DDBJ whole genome shotgun (WGS) entry which is preliminary data.</text>
</comment>